<accession>A0AAD4XAA1</accession>
<comment type="caution">
    <text evidence="1">The sequence shown here is derived from an EMBL/GenBank/DDBJ whole genome shotgun (WGS) entry which is preliminary data.</text>
</comment>
<evidence type="ECO:0000313" key="2">
    <source>
        <dbReference type="Proteomes" id="UP001202328"/>
    </source>
</evidence>
<evidence type="ECO:0000313" key="1">
    <source>
        <dbReference type="EMBL" id="KAI3875106.1"/>
    </source>
</evidence>
<keyword evidence="2" id="KW-1185">Reference proteome</keyword>
<sequence>MEGRNILPDVTPAEFCPYPFVAMVVEGDDAISKVHQLTSMTERFPFRMPAVRAYSSVTPGSAEEDCRLWFGIESANWIEEAKESNLLAVALPGGQTFGPVDTVLEKLYEQYLLKYRYFKKETLSSSSDFYSNFYNADLTFVLISPMAFEKRCVGHLLSIIENMGFCFRGMDLSLAY</sequence>
<organism evidence="1 2">
    <name type="scientific">Papaver atlanticum</name>
    <dbReference type="NCBI Taxonomy" id="357466"/>
    <lineage>
        <taxon>Eukaryota</taxon>
        <taxon>Viridiplantae</taxon>
        <taxon>Streptophyta</taxon>
        <taxon>Embryophyta</taxon>
        <taxon>Tracheophyta</taxon>
        <taxon>Spermatophyta</taxon>
        <taxon>Magnoliopsida</taxon>
        <taxon>Ranunculales</taxon>
        <taxon>Papaveraceae</taxon>
        <taxon>Papaveroideae</taxon>
        <taxon>Papaver</taxon>
    </lineage>
</organism>
<protein>
    <submittedName>
        <fullName evidence="1">Uncharacterized protein</fullName>
    </submittedName>
</protein>
<reference evidence="1" key="1">
    <citation type="submission" date="2022-04" db="EMBL/GenBank/DDBJ databases">
        <title>A functionally conserved STORR gene fusion in Papaver species that diverged 16.8 million years ago.</title>
        <authorList>
            <person name="Catania T."/>
        </authorList>
    </citation>
    <scope>NUCLEOTIDE SEQUENCE</scope>
    <source>
        <strain evidence="1">S-188037</strain>
    </source>
</reference>
<gene>
    <name evidence="1" type="ORF">MKW98_019679</name>
</gene>
<proteinExistence type="predicted"/>
<dbReference type="Proteomes" id="UP001202328">
    <property type="component" value="Unassembled WGS sequence"/>
</dbReference>
<name>A0AAD4XAA1_9MAGN</name>
<dbReference type="EMBL" id="JAJJMB010012638">
    <property type="protein sequence ID" value="KAI3875106.1"/>
    <property type="molecule type" value="Genomic_DNA"/>
</dbReference>
<dbReference type="AlphaFoldDB" id="A0AAD4XAA1"/>